<dbReference type="InterPro" id="IPR001296">
    <property type="entry name" value="Glyco_trans_1"/>
</dbReference>
<protein>
    <submittedName>
        <fullName evidence="4">Glycosyltransferase family 1 protein</fullName>
    </submittedName>
</protein>
<organism evidence="4 5">
    <name type="scientific">Trinickia dinghuensis</name>
    <dbReference type="NCBI Taxonomy" id="2291023"/>
    <lineage>
        <taxon>Bacteria</taxon>
        <taxon>Pseudomonadati</taxon>
        <taxon>Pseudomonadota</taxon>
        <taxon>Betaproteobacteria</taxon>
        <taxon>Burkholderiales</taxon>
        <taxon>Burkholderiaceae</taxon>
        <taxon>Trinickia</taxon>
    </lineage>
</organism>
<keyword evidence="2 4" id="KW-0808">Transferase</keyword>
<dbReference type="SUPFAM" id="SSF53756">
    <property type="entry name" value="UDP-Glycosyltransferase/glycogen phosphorylase"/>
    <property type="match status" value="1"/>
</dbReference>
<evidence type="ECO:0000313" key="4">
    <source>
        <dbReference type="EMBL" id="RDU99594.1"/>
    </source>
</evidence>
<feature type="domain" description="Glycosyl transferase family 1" evidence="3">
    <location>
        <begin position="201"/>
        <end position="361"/>
    </location>
</feature>
<dbReference type="GO" id="GO:0016757">
    <property type="term" value="F:glycosyltransferase activity"/>
    <property type="evidence" value="ECO:0007669"/>
    <property type="project" value="UniProtKB-KW"/>
</dbReference>
<proteinExistence type="predicted"/>
<dbReference type="RefSeq" id="WP_115533042.1">
    <property type="nucleotide sequence ID" value="NZ_QRGA01000004.1"/>
</dbReference>
<dbReference type="PANTHER" id="PTHR12526">
    <property type="entry name" value="GLYCOSYLTRANSFERASE"/>
    <property type="match status" value="1"/>
</dbReference>
<dbReference type="Proteomes" id="UP000256838">
    <property type="component" value="Unassembled WGS sequence"/>
</dbReference>
<dbReference type="PANTHER" id="PTHR12526:SF510">
    <property type="entry name" value="D-INOSITOL 3-PHOSPHATE GLYCOSYLTRANSFERASE"/>
    <property type="match status" value="1"/>
</dbReference>
<dbReference type="Pfam" id="PF00534">
    <property type="entry name" value="Glycos_transf_1"/>
    <property type="match status" value="1"/>
</dbReference>
<gene>
    <name evidence="4" type="ORF">DWV00_08125</name>
</gene>
<name>A0A3D8K3Z9_9BURK</name>
<dbReference type="OrthoDB" id="9801573at2"/>
<sequence length="387" mass="43646">MRIQFVIGNMSDYHIPRYRALVQLAARRGFKISLVEMFEHTNFYGYPQSNRTAFLKDVPSEMVTVFKDTAEGGKNWFLVIARLSKIMRATRPDFVITYGYHTSYSIYLCVIRTLMRRFKLVYMSDSKADDGERHRLKEAMKRVIVSRFDGALVAGEKHRRYAKSLGIPMHRSRIGFDVIDVSYFQETAKRALARADKERRRFGLPPQYVLCVSRFVERKNVALVVEAFARSTLPDENIFLVLVGQGPLEQTIREKIDSLGLSERVLILTEVLNTDMPVLYALADFIVLASAFDQWGLCVNEAMACGRPAIVSDTCGCANELVHDGVNGLIVRPGDVAQLTEKMKQLGTDRPLRERLARGAEATIGNWTPEFFAESVLALANDVGSAG</sequence>
<keyword evidence="5" id="KW-1185">Reference proteome</keyword>
<evidence type="ECO:0000259" key="3">
    <source>
        <dbReference type="Pfam" id="PF00534"/>
    </source>
</evidence>
<evidence type="ECO:0000256" key="1">
    <source>
        <dbReference type="ARBA" id="ARBA00022676"/>
    </source>
</evidence>
<comment type="caution">
    <text evidence="4">The sequence shown here is derived from an EMBL/GenBank/DDBJ whole genome shotgun (WGS) entry which is preliminary data.</text>
</comment>
<accession>A0A3D8K3Z9</accession>
<dbReference type="Gene3D" id="3.40.50.2000">
    <property type="entry name" value="Glycogen Phosphorylase B"/>
    <property type="match status" value="2"/>
</dbReference>
<dbReference type="EMBL" id="QRGA01000004">
    <property type="protein sequence ID" value="RDU99594.1"/>
    <property type="molecule type" value="Genomic_DNA"/>
</dbReference>
<dbReference type="AlphaFoldDB" id="A0A3D8K3Z9"/>
<evidence type="ECO:0000313" key="5">
    <source>
        <dbReference type="Proteomes" id="UP000256838"/>
    </source>
</evidence>
<keyword evidence="1" id="KW-0328">Glycosyltransferase</keyword>
<evidence type="ECO:0000256" key="2">
    <source>
        <dbReference type="ARBA" id="ARBA00022679"/>
    </source>
</evidence>
<reference evidence="4 5" key="1">
    <citation type="submission" date="2018-08" db="EMBL/GenBank/DDBJ databases">
        <title>Paraburkholderia sp. DHOM06 isolated from forest soil.</title>
        <authorList>
            <person name="Gao Z.-H."/>
            <person name="Qiu L.-H."/>
        </authorList>
    </citation>
    <scope>NUCLEOTIDE SEQUENCE [LARGE SCALE GENOMIC DNA]</scope>
    <source>
        <strain evidence="4 5">DHOM06</strain>
    </source>
</reference>